<dbReference type="Proteomes" id="UP000032675">
    <property type="component" value="Unassembled WGS sequence"/>
</dbReference>
<comment type="caution">
    <text evidence="3">The sequence shown here is derived from an EMBL/GenBank/DDBJ whole genome shotgun (WGS) entry which is preliminary data.</text>
</comment>
<evidence type="ECO:0000256" key="2">
    <source>
        <dbReference type="SAM" id="SignalP"/>
    </source>
</evidence>
<protein>
    <submittedName>
        <fullName evidence="3">Uncharacterized protein</fullName>
    </submittedName>
</protein>
<proteinExistence type="predicted"/>
<keyword evidence="2" id="KW-0732">Signal</keyword>
<accession>A0A0D6Q0W6</accession>
<feature type="chain" id="PRO_5002310514" evidence="2">
    <location>
        <begin position="20"/>
        <end position="115"/>
    </location>
</feature>
<evidence type="ECO:0000256" key="1">
    <source>
        <dbReference type="SAM" id="MobiDB-lite"/>
    </source>
</evidence>
<name>A0A0D6Q0W6_KOMEU</name>
<evidence type="ECO:0000313" key="4">
    <source>
        <dbReference type="Proteomes" id="UP000032675"/>
    </source>
</evidence>
<evidence type="ECO:0000313" key="3">
    <source>
        <dbReference type="EMBL" id="GAN96635.1"/>
    </source>
</evidence>
<dbReference type="AlphaFoldDB" id="A0A0D6Q0W6"/>
<organism evidence="3 4">
    <name type="scientific">Komagataeibacter europaeus NBRC 3261</name>
    <dbReference type="NCBI Taxonomy" id="1234669"/>
    <lineage>
        <taxon>Bacteria</taxon>
        <taxon>Pseudomonadati</taxon>
        <taxon>Pseudomonadota</taxon>
        <taxon>Alphaproteobacteria</taxon>
        <taxon>Acetobacterales</taxon>
        <taxon>Acetobacteraceae</taxon>
        <taxon>Komagataeibacter</taxon>
    </lineage>
</organism>
<reference evidence="3 4" key="1">
    <citation type="submission" date="2012-11" db="EMBL/GenBank/DDBJ databases">
        <title>Whole genome sequence of Gluconacetobacter europaeus NBRC3261.</title>
        <authorList>
            <person name="Azuma Y."/>
            <person name="Higashiura N."/>
            <person name="Hirakawa H."/>
            <person name="Matsushita K."/>
        </authorList>
    </citation>
    <scope>NUCLEOTIDE SEQUENCE [LARGE SCALE GENOMIC DNA]</scope>
    <source>
        <strain evidence="3 4">NBRC 3261</strain>
    </source>
</reference>
<feature type="signal peptide" evidence="2">
    <location>
        <begin position="1"/>
        <end position="19"/>
    </location>
</feature>
<gene>
    <name evidence="3" type="ORF">Geu3261_0087_005</name>
</gene>
<dbReference type="RefSeq" id="WP_239648347.1">
    <property type="nucleotide sequence ID" value="NZ_BANI01000080.1"/>
</dbReference>
<dbReference type="EMBL" id="BANI01000080">
    <property type="protein sequence ID" value="GAN96635.1"/>
    <property type="molecule type" value="Genomic_DNA"/>
</dbReference>
<feature type="region of interest" description="Disordered" evidence="1">
    <location>
        <begin position="25"/>
        <end position="115"/>
    </location>
</feature>
<sequence>MFRFLILALACLPLHHAMAQMPGAVPGGWNGSVVLPHAPMAPSGLSMPSTPPLAHFAPLPGSSQSTGLSSPAGHEHGRTGSRDLPTPTDDNDARQDWNAFQQAERQVLRNMRHTP</sequence>